<keyword evidence="12 13" id="KW-0472">Membrane</keyword>
<dbReference type="FunFam" id="1.20.58.760:FF:000001">
    <property type="entry name" value="ATP-dependent zinc metalloprotease FtsH"/>
    <property type="match status" value="1"/>
</dbReference>
<evidence type="ECO:0000256" key="11">
    <source>
        <dbReference type="ARBA" id="ARBA00023049"/>
    </source>
</evidence>
<evidence type="ECO:0000256" key="12">
    <source>
        <dbReference type="ARBA" id="ARBA00023136"/>
    </source>
</evidence>
<sequence length="736" mass="80994">MLSMNHAVSLQGQLLFPLSHVASLVAGTGHASRGAKTCRQHGKQVRATDVLCSESFDTVVSWLSKSSLQELARLSITEAQLKDLALCSIGLKRRKFQSPWPASWRSADTFFENKHGFSREELRRGAPVLSCLFLGTSTSASRFAPSPLRPLRMPYQIRGFKTKIRQSSEGNSALVMKAPDLNERFLGLRDKQKGASEAEQNERLKALLSSENLTPEEQQRLRVAFAEGYLACDPKARTSTKLRVFNIFRDLLGIILILAILFSFMGELSGGPFRRVLIGTTNEVMPEDIDVTFDDVKGVDEAKQELQEIVEFLRNPEKFSSLGGKLPKGVLLVGPPGTGKTLLARAVAGEANVPFFHAAGPEFDEILVGQGARRVRDLFSTAKMRAPCVVFIDEIDSVGAKRTNSVLHPYANQTINQLLTEMDGFRQNEGVIVLGATNRRDDLDKALLRPGRFDVEVQVPVPDLAGRKEILQLYLGKVKVAADVSLDVLARGTTGFTGADLENVVNQAALRAAIDAAPAVSMRYLENARDKVLMGPERKSRIPDEEANLITAYHEGGHALVAHYSKEAHPLHKVTIIPRGPSLGHKEHYHVTKAQMLATMDTLMGGRAAEELVFGSEKITSGASSDLKQATALATNMVKEWGMSEKAGVRTFDDDHSSLIVVNELAPNTAEVIDAEIKRILHESYERAKAILKTHQKEHKLLAEALLKYETLDAEDVKQLLSGKDLGQLRKRYSAR</sequence>
<accession>A0A9J6G175</accession>
<dbReference type="Pfam" id="PF00004">
    <property type="entry name" value="AAA"/>
    <property type="match status" value="1"/>
</dbReference>
<dbReference type="OrthoDB" id="1413014at2759"/>
<dbReference type="Pfam" id="PF17862">
    <property type="entry name" value="AAA_lid_3"/>
    <property type="match status" value="1"/>
</dbReference>
<dbReference type="InterPro" id="IPR003593">
    <property type="entry name" value="AAA+_ATPase"/>
</dbReference>
<keyword evidence="13" id="KW-0812">Transmembrane</keyword>
<dbReference type="HAMAP" id="MF_01458">
    <property type="entry name" value="FtsH"/>
    <property type="match status" value="1"/>
</dbReference>
<evidence type="ECO:0000256" key="8">
    <source>
        <dbReference type="ARBA" id="ARBA00022801"/>
    </source>
</evidence>
<dbReference type="CDD" id="cd19501">
    <property type="entry name" value="RecA-like_FtsH"/>
    <property type="match status" value="1"/>
</dbReference>
<dbReference type="GO" id="GO:0016887">
    <property type="term" value="F:ATP hydrolysis activity"/>
    <property type="evidence" value="ECO:0007669"/>
    <property type="project" value="InterPro"/>
</dbReference>
<comment type="similarity">
    <text evidence="3">In the C-terminal section; belongs to the peptidase M41 family.</text>
</comment>
<dbReference type="SUPFAM" id="SSF52540">
    <property type="entry name" value="P-loop containing nucleoside triphosphate hydrolases"/>
    <property type="match status" value="1"/>
</dbReference>
<comment type="subcellular location">
    <subcellularLocation>
        <location evidence="2">Membrane</location>
    </subcellularLocation>
</comment>
<dbReference type="GO" id="GO:0046872">
    <property type="term" value="F:metal ion binding"/>
    <property type="evidence" value="ECO:0007669"/>
    <property type="project" value="UniProtKB-KW"/>
</dbReference>
<evidence type="ECO:0000256" key="6">
    <source>
        <dbReference type="ARBA" id="ARBA00022723"/>
    </source>
</evidence>
<evidence type="ECO:0000256" key="2">
    <source>
        <dbReference type="ARBA" id="ARBA00004370"/>
    </source>
</evidence>
<dbReference type="Pfam" id="PF01434">
    <property type="entry name" value="Peptidase_M41"/>
    <property type="match status" value="1"/>
</dbReference>
<dbReference type="InterPro" id="IPR041569">
    <property type="entry name" value="AAA_lid_3"/>
</dbReference>
<dbReference type="PROSITE" id="PS00674">
    <property type="entry name" value="AAA"/>
    <property type="match status" value="1"/>
</dbReference>
<dbReference type="GO" id="GO:0004222">
    <property type="term" value="F:metalloendopeptidase activity"/>
    <property type="evidence" value="ECO:0007669"/>
    <property type="project" value="InterPro"/>
</dbReference>
<dbReference type="PANTHER" id="PTHR23076:SF97">
    <property type="entry name" value="ATP-DEPENDENT ZINC METALLOPROTEASE YME1L1"/>
    <property type="match status" value="1"/>
</dbReference>
<gene>
    <name evidence="15" type="ORF">HPB48_016901</name>
</gene>
<dbReference type="GO" id="GO:0006515">
    <property type="term" value="P:protein quality control for misfolded or incompletely synthesized proteins"/>
    <property type="evidence" value="ECO:0007669"/>
    <property type="project" value="TreeGrafter"/>
</dbReference>
<feature type="domain" description="AAA+ ATPase" evidence="14">
    <location>
        <begin position="326"/>
        <end position="463"/>
    </location>
</feature>
<dbReference type="FunFam" id="3.40.50.300:FF:000175">
    <property type="entry name" value="ATP-dependent zinc metalloprotease FTSH 4"/>
    <property type="match status" value="1"/>
</dbReference>
<evidence type="ECO:0000256" key="7">
    <source>
        <dbReference type="ARBA" id="ARBA00022741"/>
    </source>
</evidence>
<dbReference type="GO" id="GO:0005524">
    <property type="term" value="F:ATP binding"/>
    <property type="evidence" value="ECO:0007669"/>
    <property type="project" value="UniProtKB-KW"/>
</dbReference>
<keyword evidence="10" id="KW-0067">ATP-binding</keyword>
<evidence type="ECO:0000256" key="4">
    <source>
        <dbReference type="ARBA" id="ARBA00010550"/>
    </source>
</evidence>
<evidence type="ECO:0000313" key="16">
    <source>
        <dbReference type="Proteomes" id="UP000821853"/>
    </source>
</evidence>
<keyword evidence="11" id="KW-0482">Metalloprotease</keyword>
<dbReference type="Gene3D" id="1.10.8.60">
    <property type="match status" value="1"/>
</dbReference>
<dbReference type="FunFam" id="1.10.8.60:FF:000001">
    <property type="entry name" value="ATP-dependent zinc metalloprotease FtsH"/>
    <property type="match status" value="1"/>
</dbReference>
<dbReference type="NCBIfam" id="TIGR01241">
    <property type="entry name" value="FtsH_fam"/>
    <property type="match status" value="1"/>
</dbReference>
<dbReference type="PANTHER" id="PTHR23076">
    <property type="entry name" value="METALLOPROTEASE M41 FTSH"/>
    <property type="match status" value="1"/>
</dbReference>
<dbReference type="InterPro" id="IPR037219">
    <property type="entry name" value="Peptidase_M41-like"/>
</dbReference>
<keyword evidence="8" id="KW-0378">Hydrolase</keyword>
<evidence type="ECO:0000256" key="9">
    <source>
        <dbReference type="ARBA" id="ARBA00022833"/>
    </source>
</evidence>
<dbReference type="InterPro" id="IPR003959">
    <property type="entry name" value="ATPase_AAA_core"/>
</dbReference>
<comment type="caution">
    <text evidence="15">The sequence shown here is derived from an EMBL/GenBank/DDBJ whole genome shotgun (WGS) entry which is preliminary data.</text>
</comment>
<dbReference type="InterPro" id="IPR005936">
    <property type="entry name" value="FtsH"/>
</dbReference>
<keyword evidence="6" id="KW-0479">Metal-binding</keyword>
<organism evidence="15 16">
    <name type="scientific">Haemaphysalis longicornis</name>
    <name type="common">Bush tick</name>
    <dbReference type="NCBI Taxonomy" id="44386"/>
    <lineage>
        <taxon>Eukaryota</taxon>
        <taxon>Metazoa</taxon>
        <taxon>Ecdysozoa</taxon>
        <taxon>Arthropoda</taxon>
        <taxon>Chelicerata</taxon>
        <taxon>Arachnida</taxon>
        <taxon>Acari</taxon>
        <taxon>Parasitiformes</taxon>
        <taxon>Ixodida</taxon>
        <taxon>Ixodoidea</taxon>
        <taxon>Ixodidae</taxon>
        <taxon>Haemaphysalinae</taxon>
        <taxon>Haemaphysalis</taxon>
    </lineage>
</organism>
<dbReference type="SMART" id="SM00382">
    <property type="entry name" value="AAA"/>
    <property type="match status" value="1"/>
</dbReference>
<keyword evidence="7" id="KW-0547">Nucleotide-binding</keyword>
<keyword evidence="5" id="KW-0645">Protease</keyword>
<evidence type="ECO:0000256" key="13">
    <source>
        <dbReference type="SAM" id="Phobius"/>
    </source>
</evidence>
<dbReference type="GO" id="GO:0005743">
    <property type="term" value="C:mitochondrial inner membrane"/>
    <property type="evidence" value="ECO:0007669"/>
    <property type="project" value="TreeGrafter"/>
</dbReference>
<dbReference type="AlphaFoldDB" id="A0A9J6G175"/>
<dbReference type="Gene3D" id="3.40.50.300">
    <property type="entry name" value="P-loop containing nucleotide triphosphate hydrolases"/>
    <property type="match status" value="1"/>
</dbReference>
<reference evidence="15 16" key="1">
    <citation type="journal article" date="2020" name="Cell">
        <title>Large-Scale Comparative Analyses of Tick Genomes Elucidate Their Genetic Diversity and Vector Capacities.</title>
        <authorList>
            <consortium name="Tick Genome and Microbiome Consortium (TIGMIC)"/>
            <person name="Jia N."/>
            <person name="Wang J."/>
            <person name="Shi W."/>
            <person name="Du L."/>
            <person name="Sun Y."/>
            <person name="Zhan W."/>
            <person name="Jiang J.F."/>
            <person name="Wang Q."/>
            <person name="Zhang B."/>
            <person name="Ji P."/>
            <person name="Bell-Sakyi L."/>
            <person name="Cui X.M."/>
            <person name="Yuan T.T."/>
            <person name="Jiang B.G."/>
            <person name="Yang W.F."/>
            <person name="Lam T.T."/>
            <person name="Chang Q.C."/>
            <person name="Ding S.J."/>
            <person name="Wang X.J."/>
            <person name="Zhu J.G."/>
            <person name="Ruan X.D."/>
            <person name="Zhao L."/>
            <person name="Wei J.T."/>
            <person name="Ye R.Z."/>
            <person name="Que T.C."/>
            <person name="Du C.H."/>
            <person name="Zhou Y.H."/>
            <person name="Cheng J.X."/>
            <person name="Dai P.F."/>
            <person name="Guo W.B."/>
            <person name="Han X.H."/>
            <person name="Huang E.J."/>
            <person name="Li L.F."/>
            <person name="Wei W."/>
            <person name="Gao Y.C."/>
            <person name="Liu J.Z."/>
            <person name="Shao H.Z."/>
            <person name="Wang X."/>
            <person name="Wang C.C."/>
            <person name="Yang T.C."/>
            <person name="Huo Q.B."/>
            <person name="Li W."/>
            <person name="Chen H.Y."/>
            <person name="Chen S.E."/>
            <person name="Zhou L.G."/>
            <person name="Ni X.B."/>
            <person name="Tian J.H."/>
            <person name="Sheng Y."/>
            <person name="Liu T."/>
            <person name="Pan Y.S."/>
            <person name="Xia L.Y."/>
            <person name="Li J."/>
            <person name="Zhao F."/>
            <person name="Cao W.C."/>
        </authorList>
    </citation>
    <scope>NUCLEOTIDE SEQUENCE [LARGE SCALE GENOMIC DNA]</scope>
    <source>
        <strain evidence="15">HaeL-2018</strain>
    </source>
</reference>
<proteinExistence type="inferred from homology"/>
<keyword evidence="13" id="KW-1133">Transmembrane helix</keyword>
<evidence type="ECO:0000256" key="5">
    <source>
        <dbReference type="ARBA" id="ARBA00022670"/>
    </source>
</evidence>
<dbReference type="Gene3D" id="1.20.58.760">
    <property type="entry name" value="Peptidase M41"/>
    <property type="match status" value="1"/>
</dbReference>
<evidence type="ECO:0000259" key="14">
    <source>
        <dbReference type="SMART" id="SM00382"/>
    </source>
</evidence>
<feature type="transmembrane region" description="Helical" evidence="13">
    <location>
        <begin position="247"/>
        <end position="265"/>
    </location>
</feature>
<protein>
    <recommendedName>
        <fullName evidence="14">AAA+ ATPase domain-containing protein</fullName>
    </recommendedName>
</protein>
<evidence type="ECO:0000313" key="15">
    <source>
        <dbReference type="EMBL" id="KAH9369186.1"/>
    </source>
</evidence>
<dbReference type="GO" id="GO:0007005">
    <property type="term" value="P:mitochondrion organization"/>
    <property type="evidence" value="ECO:0007669"/>
    <property type="project" value="TreeGrafter"/>
</dbReference>
<dbReference type="InterPro" id="IPR027417">
    <property type="entry name" value="P-loop_NTPase"/>
</dbReference>
<dbReference type="EMBL" id="JABSTR010000004">
    <property type="protein sequence ID" value="KAH9369186.1"/>
    <property type="molecule type" value="Genomic_DNA"/>
</dbReference>
<dbReference type="GO" id="GO:0004176">
    <property type="term" value="F:ATP-dependent peptidase activity"/>
    <property type="evidence" value="ECO:0007669"/>
    <property type="project" value="InterPro"/>
</dbReference>
<comment type="cofactor">
    <cofactor evidence="1">
        <name>Zn(2+)</name>
        <dbReference type="ChEBI" id="CHEBI:29105"/>
    </cofactor>
</comment>
<keyword evidence="16" id="KW-1185">Reference proteome</keyword>
<keyword evidence="9" id="KW-0862">Zinc</keyword>
<dbReference type="VEuPathDB" id="VectorBase:HLOH_062933"/>
<comment type="similarity">
    <text evidence="4">In the N-terminal section; belongs to the AAA ATPase family.</text>
</comment>
<dbReference type="InterPro" id="IPR003960">
    <property type="entry name" value="ATPase_AAA_CS"/>
</dbReference>
<dbReference type="OMA" id="TANEVYP"/>
<evidence type="ECO:0000256" key="10">
    <source>
        <dbReference type="ARBA" id="ARBA00022840"/>
    </source>
</evidence>
<dbReference type="SUPFAM" id="SSF140990">
    <property type="entry name" value="FtsH protease domain-like"/>
    <property type="match status" value="1"/>
</dbReference>
<evidence type="ECO:0000256" key="1">
    <source>
        <dbReference type="ARBA" id="ARBA00001947"/>
    </source>
</evidence>
<dbReference type="InterPro" id="IPR000642">
    <property type="entry name" value="Peptidase_M41"/>
</dbReference>
<evidence type="ECO:0000256" key="3">
    <source>
        <dbReference type="ARBA" id="ARBA00010044"/>
    </source>
</evidence>
<name>A0A9J6G175_HAELO</name>
<dbReference type="Proteomes" id="UP000821853">
    <property type="component" value="Chromosome 2"/>
</dbReference>